<evidence type="ECO:0000313" key="2">
    <source>
        <dbReference type="EMBL" id="KRY73162.1"/>
    </source>
</evidence>
<evidence type="ECO:0000256" key="1">
    <source>
        <dbReference type="SAM" id="MobiDB-lite"/>
    </source>
</evidence>
<dbReference type="AlphaFoldDB" id="A0A0V1EHQ7"/>
<feature type="region of interest" description="Disordered" evidence="1">
    <location>
        <begin position="151"/>
        <end position="206"/>
    </location>
</feature>
<reference evidence="2" key="1">
    <citation type="submission" date="2015-01" db="EMBL/GenBank/DDBJ databases">
        <title>Evolution of Trichinella species and genotypes.</title>
        <authorList>
            <person name="Korhonen P.K."/>
            <person name="Edoardo P."/>
            <person name="Giuseppe L.R."/>
            <person name="Gasser R.B."/>
        </authorList>
    </citation>
    <scope>NUCLEOTIDE SEQUENCE [LARGE SCALE GENOMIC DNA]</scope>
    <source>
        <strain evidence="2">ISS13</strain>
    </source>
</reference>
<protein>
    <submittedName>
        <fullName evidence="2">Uncharacterized protein</fullName>
    </submittedName>
</protein>
<organism evidence="2">
    <name type="scientific">Trichinella pseudospiralis</name>
    <name type="common">Parasitic roundworm</name>
    <dbReference type="NCBI Taxonomy" id="6337"/>
    <lineage>
        <taxon>Eukaryota</taxon>
        <taxon>Metazoa</taxon>
        <taxon>Ecdysozoa</taxon>
        <taxon>Nematoda</taxon>
        <taxon>Enoplea</taxon>
        <taxon>Dorylaimia</taxon>
        <taxon>Trichinellida</taxon>
        <taxon>Trichinellidae</taxon>
        <taxon>Trichinella</taxon>
    </lineage>
</organism>
<name>A0A0V1EHQ7_TRIPS</name>
<comment type="caution">
    <text evidence="2">The sequence shown here is derived from an EMBL/GenBank/DDBJ whole genome shotgun (WGS) entry which is preliminary data.</text>
</comment>
<feature type="compositionally biased region" description="Polar residues" evidence="1">
    <location>
        <begin position="175"/>
        <end position="184"/>
    </location>
</feature>
<proteinExistence type="predicted"/>
<sequence>MRCWTSLVRPRSPSPHEMTLPYLRSRLRRPLLLCAEHSAPSTKALSSPPSFSGLSPPVVYPGTSRGLAVVQVHPMPGRVACASLWTIRTFESSVMVISPARQSISLTYWSRKLVPRIPGTTKLSTTATWMRPLQLPTCSGNVPWPHRRILRPSPSRMEPPAASRGPPPVELCQIESGTTETTAPMSRRREISSPFSLPATDGAFPA</sequence>
<dbReference type="Proteomes" id="UP000054632">
    <property type="component" value="Unassembled WGS sequence"/>
</dbReference>
<accession>A0A0V1EHQ7</accession>
<dbReference type="EMBL" id="JYDR01000037">
    <property type="protein sequence ID" value="KRY73162.1"/>
    <property type="molecule type" value="Genomic_DNA"/>
</dbReference>
<gene>
    <name evidence="2" type="ORF">T4A_1184</name>
</gene>